<feature type="region of interest" description="Disordered" evidence="1">
    <location>
        <begin position="430"/>
        <end position="449"/>
    </location>
</feature>
<name>A0A9W6F7R8_9CHLO</name>
<feature type="compositionally biased region" description="Gly residues" evidence="1">
    <location>
        <begin position="549"/>
        <end position="558"/>
    </location>
</feature>
<feature type="compositionally biased region" description="Gly residues" evidence="1">
    <location>
        <begin position="1262"/>
        <end position="1276"/>
    </location>
</feature>
<feature type="compositionally biased region" description="Gly residues" evidence="1">
    <location>
        <begin position="919"/>
        <end position="928"/>
    </location>
</feature>
<evidence type="ECO:0000256" key="1">
    <source>
        <dbReference type="SAM" id="MobiDB-lite"/>
    </source>
</evidence>
<feature type="region of interest" description="Disordered" evidence="1">
    <location>
        <begin position="1256"/>
        <end position="1276"/>
    </location>
</feature>
<accession>A0A9W6F7R8</accession>
<feature type="domain" description="Protein kinase" evidence="2">
    <location>
        <begin position="878"/>
        <end position="1247"/>
    </location>
</feature>
<dbReference type="PANTHER" id="PTHR44329:SF289">
    <property type="entry name" value="SERINE_THREONINE-PROTEIN KINASE VIK"/>
    <property type="match status" value="1"/>
</dbReference>
<feature type="compositionally biased region" description="Gly residues" evidence="1">
    <location>
        <begin position="565"/>
        <end position="580"/>
    </location>
</feature>
<evidence type="ECO:0000313" key="3">
    <source>
        <dbReference type="EMBL" id="GLC58935.1"/>
    </source>
</evidence>
<protein>
    <recommendedName>
        <fullName evidence="2">Protein kinase domain-containing protein</fullName>
    </recommendedName>
</protein>
<sequence>MVLIALFGPLDGPGEALPYASVVCSGGPYGALLQQHQQLGHRAAVVWAARSADEPFTSSHRLLSGVHGDILLLSREASTSAEFGDGVYSASGGGTDHLPTDWAAAAAAASPLRHFCGLPLRVGQQLVAVITLAWSANCAVPPGLRPRCAAATAGGSGTPAAAAAPPPPSEAERACLLQLSQIFSLGLFGDPSSVVYGQKVARMLHVMTQAMTLQAALDGLMAGVREVLLHRCQQDLAVTLALKHTSAPTAAFIPEGRSASLLLSPAAAPLSALQQQRRSNTASGHVTAAAAAVQARSGGGGGGGGGETPRGSVSGQARAGAPGTVASHPPLSYRPNTASPVAAGVAAAGLSAPGFPFGRPNINSQNSCSVGAAAKNTPANTNSNPSMNFSSGGGGGGLAAAAAAAAAKVAAAAGGNANLSALYRRMPSGEARGGTGGGSGTGGGGGASMSRVLRHAMSVELGMSMDADCAVPSTVHAHITSAAHTLLMASLIATDPEPTDEPPATVAAAGGIRYASNTSCASDPHSAAAARREIRAYLALQGRVTGGAGAGAGAGRGTGPSASGSGYGPPGGGGGGAGGSGPGVVRPQGCIIQNCHLHLQDESLPCRDLVLVQKLTRMPVQSLVLVVVRSSDVPLPPPAVATGHRLPYAHASTASVSPSASQAGPGAPTGAAACGGTGEDPASQCHAANAAALSAAAMTSVGLYLSSPDPVTKAALAGVMAEAREAVRLALGALYRHVVTHGSLTEEWNGLLEALVAANGSARLSYGSSRMVSLLRPRSSANVMQEQASGEFVSCGIMNSPSRGHLGTSPGMLSTELSKPLASGRIVLDASVEQPLQQLDAMISSIQSTLSAVQLQLDVPGGGGRDTQEVRLNDIAAVELLEIIGRGGQGVVFRGVVHGVEAAIKVISHRDDAEEAATAGGGGGGGGGADKRAGGGEGSTRAGQAGGGGGAAASAALDSPMCFVDEARMRERKRNLLRDALELAVTSTISHPNVVQMYGYFTDCVVVQYANQANRLKLLPADSEALQQYGGQRGPVNTVMCMEFCDAGTLKSAAEAGAFRLPGVSAKSGPACPSLVPLYIPLLELALALRHLHGRRLVHCDLKPSNVLLKSSLRDPRGWICKLSDFGCVRVMNEEGVEGRLGFRQPQPLGTVTHMAPEMFVRGGLLDGGVDIYAFGIIMWELIMVAPLYDGTVPKEKLPSMIRRGLRPTFHPLVPSEYRMLATACWQEDPRRRPTAAVLVSMLQRLLSRAQAASVNGSSFSVGGGSGSGGSGGGGVKAMSSSFSGIGRGAAAAGGGGGPAPPAEADAAAQQRRVYGGVPRRNTVASNLGLGLEAAGSVGGATASAAAASGQRQAFPPPVSSPLSREAGPAARAAVRVGDGGGGGGAKPPTRLAESSMMPMMTSHGGGSANAATLSPLGTGLGPAAPPSGRNVSAIEAAAAAAAAAAARSSADGGPIDDPALPSVPAAAGSAAAAAAVTAAASSLLGIGNASAAGRSPTPSSGGAAAAAAAVAAAAAAAGGGGGGGAHGSIDTSVVLPVRGNVFATGSVGPLSTSTVIAAANTGELMGL</sequence>
<dbReference type="GO" id="GO:0004674">
    <property type="term" value="F:protein serine/threonine kinase activity"/>
    <property type="evidence" value="ECO:0007669"/>
    <property type="project" value="TreeGrafter"/>
</dbReference>
<organism evidence="3 4">
    <name type="scientific">Pleodorina starrii</name>
    <dbReference type="NCBI Taxonomy" id="330485"/>
    <lineage>
        <taxon>Eukaryota</taxon>
        <taxon>Viridiplantae</taxon>
        <taxon>Chlorophyta</taxon>
        <taxon>core chlorophytes</taxon>
        <taxon>Chlorophyceae</taxon>
        <taxon>CS clade</taxon>
        <taxon>Chlamydomonadales</taxon>
        <taxon>Volvocaceae</taxon>
        <taxon>Pleodorina</taxon>
    </lineage>
</organism>
<feature type="compositionally biased region" description="Low complexity" evidence="1">
    <location>
        <begin position="657"/>
        <end position="672"/>
    </location>
</feature>
<feature type="compositionally biased region" description="Low complexity" evidence="1">
    <location>
        <begin position="281"/>
        <end position="296"/>
    </location>
</feature>
<dbReference type="SMART" id="SM00220">
    <property type="entry name" value="S_TKc"/>
    <property type="match status" value="1"/>
</dbReference>
<evidence type="ECO:0000313" key="4">
    <source>
        <dbReference type="Proteomes" id="UP001165080"/>
    </source>
</evidence>
<feature type="region of interest" description="Disordered" evidence="1">
    <location>
        <begin position="1290"/>
        <end position="1312"/>
    </location>
</feature>
<dbReference type="InterPro" id="IPR051681">
    <property type="entry name" value="Ser/Thr_Kinases-Pseudokinases"/>
</dbReference>
<dbReference type="SUPFAM" id="SSF56112">
    <property type="entry name" value="Protein kinase-like (PK-like)"/>
    <property type="match status" value="1"/>
</dbReference>
<dbReference type="InterPro" id="IPR000719">
    <property type="entry name" value="Prot_kinase_dom"/>
</dbReference>
<feature type="region of interest" description="Disordered" evidence="1">
    <location>
        <begin position="652"/>
        <end position="678"/>
    </location>
</feature>
<evidence type="ECO:0000259" key="2">
    <source>
        <dbReference type="PROSITE" id="PS50011"/>
    </source>
</evidence>
<feature type="compositionally biased region" description="Low complexity" evidence="1">
    <location>
        <begin position="1367"/>
        <end position="1377"/>
    </location>
</feature>
<dbReference type="PROSITE" id="PS00108">
    <property type="entry name" value="PROTEIN_KINASE_ST"/>
    <property type="match status" value="1"/>
</dbReference>
<dbReference type="EMBL" id="BRXU01000025">
    <property type="protein sequence ID" value="GLC58935.1"/>
    <property type="molecule type" value="Genomic_DNA"/>
</dbReference>
<dbReference type="Pfam" id="PF00069">
    <property type="entry name" value="Pkinase"/>
    <property type="match status" value="1"/>
</dbReference>
<reference evidence="3 4" key="1">
    <citation type="journal article" date="2023" name="Commun. Biol.">
        <title>Reorganization of the ancestral sex-determining regions during the evolution of trioecy in Pleodorina starrii.</title>
        <authorList>
            <person name="Takahashi K."/>
            <person name="Suzuki S."/>
            <person name="Kawai-Toyooka H."/>
            <person name="Yamamoto K."/>
            <person name="Hamaji T."/>
            <person name="Ootsuki R."/>
            <person name="Yamaguchi H."/>
            <person name="Kawachi M."/>
            <person name="Higashiyama T."/>
            <person name="Nozaki H."/>
        </authorList>
    </citation>
    <scope>NUCLEOTIDE SEQUENCE [LARGE SCALE GENOMIC DNA]</scope>
    <source>
        <strain evidence="3 4">NIES-4479</strain>
    </source>
</reference>
<dbReference type="Gene3D" id="1.10.510.10">
    <property type="entry name" value="Transferase(Phosphotransferase) domain 1"/>
    <property type="match status" value="1"/>
</dbReference>
<dbReference type="PROSITE" id="PS50011">
    <property type="entry name" value="PROTEIN_KINASE_DOM"/>
    <property type="match status" value="1"/>
</dbReference>
<dbReference type="InterPro" id="IPR008271">
    <property type="entry name" value="Ser/Thr_kinase_AS"/>
</dbReference>
<comment type="caution">
    <text evidence="3">The sequence shown here is derived from an EMBL/GenBank/DDBJ whole genome shotgun (WGS) entry which is preliminary data.</text>
</comment>
<feature type="region of interest" description="Disordered" evidence="1">
    <location>
        <begin position="1349"/>
        <end position="1429"/>
    </location>
</feature>
<dbReference type="Proteomes" id="UP001165080">
    <property type="component" value="Unassembled WGS sequence"/>
</dbReference>
<proteinExistence type="predicted"/>
<feature type="compositionally biased region" description="Gly residues" evidence="1">
    <location>
        <begin position="297"/>
        <end position="308"/>
    </location>
</feature>
<feature type="region of interest" description="Disordered" evidence="1">
    <location>
        <begin position="274"/>
        <end position="334"/>
    </location>
</feature>
<gene>
    <name evidence="3" type="primary">PLEST004446</name>
    <name evidence="3" type="ORF">PLESTB_001419100</name>
</gene>
<feature type="region of interest" description="Disordered" evidence="1">
    <location>
        <begin position="549"/>
        <end position="580"/>
    </location>
</feature>
<dbReference type="GO" id="GO:0005524">
    <property type="term" value="F:ATP binding"/>
    <property type="evidence" value="ECO:0007669"/>
    <property type="project" value="InterPro"/>
</dbReference>
<dbReference type="PANTHER" id="PTHR44329">
    <property type="entry name" value="SERINE/THREONINE-PROTEIN KINASE TNNI3K-RELATED"/>
    <property type="match status" value="1"/>
</dbReference>
<feature type="compositionally biased region" description="Gly residues" evidence="1">
    <location>
        <begin position="431"/>
        <end position="447"/>
    </location>
</feature>
<dbReference type="InterPro" id="IPR011009">
    <property type="entry name" value="Kinase-like_dom_sf"/>
</dbReference>
<keyword evidence="4" id="KW-1185">Reference proteome</keyword>
<dbReference type="Gene3D" id="3.30.200.20">
    <property type="entry name" value="Phosphorylase Kinase, domain 1"/>
    <property type="match status" value="1"/>
</dbReference>
<feature type="region of interest" description="Disordered" evidence="1">
    <location>
        <begin position="915"/>
        <end position="954"/>
    </location>
</feature>